<name>A0ABW3A553_9ACTN</name>
<organism evidence="1 2">
    <name type="scientific">Micromonospora azadirachtae</name>
    <dbReference type="NCBI Taxonomy" id="1970735"/>
    <lineage>
        <taxon>Bacteria</taxon>
        <taxon>Bacillati</taxon>
        <taxon>Actinomycetota</taxon>
        <taxon>Actinomycetes</taxon>
        <taxon>Micromonosporales</taxon>
        <taxon>Micromonosporaceae</taxon>
        <taxon>Micromonospora</taxon>
    </lineage>
</organism>
<dbReference type="EMBL" id="JBHTHM010001092">
    <property type="protein sequence ID" value="MFD0785985.1"/>
    <property type="molecule type" value="Genomic_DNA"/>
</dbReference>
<accession>A0ABW3A553</accession>
<evidence type="ECO:0000313" key="1">
    <source>
        <dbReference type="EMBL" id="MFD0785985.1"/>
    </source>
</evidence>
<feature type="non-terminal residue" evidence="1">
    <location>
        <position position="1"/>
    </location>
</feature>
<gene>
    <name evidence="1" type="ORF">ACFQZ8_18955</name>
</gene>
<evidence type="ECO:0000313" key="2">
    <source>
        <dbReference type="Proteomes" id="UP001597053"/>
    </source>
</evidence>
<comment type="caution">
    <text evidence="1">The sequence shown here is derived from an EMBL/GenBank/DDBJ whole genome shotgun (WGS) entry which is preliminary data.</text>
</comment>
<proteinExistence type="predicted"/>
<reference evidence="2" key="1">
    <citation type="journal article" date="2019" name="Int. J. Syst. Evol. Microbiol.">
        <title>The Global Catalogue of Microorganisms (GCM) 10K type strain sequencing project: providing services to taxonomists for standard genome sequencing and annotation.</title>
        <authorList>
            <consortium name="The Broad Institute Genomics Platform"/>
            <consortium name="The Broad Institute Genome Sequencing Center for Infectious Disease"/>
            <person name="Wu L."/>
            <person name="Ma J."/>
        </authorList>
    </citation>
    <scope>NUCLEOTIDE SEQUENCE [LARGE SCALE GENOMIC DNA]</scope>
    <source>
        <strain evidence="2">JCM 32148</strain>
    </source>
</reference>
<sequence length="64" mass="6899">RPAWSCPARRGRAVPGLGALGLVLSGPVLFGPARLDSRLIIPEFHEVGVSGRRGYPDFLEDELT</sequence>
<keyword evidence="2" id="KW-1185">Reference proteome</keyword>
<protein>
    <submittedName>
        <fullName evidence="1">Uncharacterized protein</fullName>
    </submittedName>
</protein>
<dbReference type="Proteomes" id="UP001597053">
    <property type="component" value="Unassembled WGS sequence"/>
</dbReference>